<reference evidence="2" key="1">
    <citation type="journal article" date="2014" name="Proc. Natl. Acad. Sci. U.S.A.">
        <title>Extensive sampling of basidiomycete genomes demonstrates inadequacy of the white-rot/brown-rot paradigm for wood decay fungi.</title>
        <authorList>
            <person name="Riley R."/>
            <person name="Salamov A.A."/>
            <person name="Brown D.W."/>
            <person name="Nagy L.G."/>
            <person name="Floudas D."/>
            <person name="Held B.W."/>
            <person name="Levasseur A."/>
            <person name="Lombard V."/>
            <person name="Morin E."/>
            <person name="Otillar R."/>
            <person name="Lindquist E.A."/>
            <person name="Sun H."/>
            <person name="LaButti K.M."/>
            <person name="Schmutz J."/>
            <person name="Jabbour D."/>
            <person name="Luo H."/>
            <person name="Baker S.E."/>
            <person name="Pisabarro A.G."/>
            <person name="Walton J.D."/>
            <person name="Blanchette R.A."/>
            <person name="Henrissat B."/>
            <person name="Martin F."/>
            <person name="Cullen D."/>
            <person name="Hibbett D.S."/>
            <person name="Grigoriev I.V."/>
        </authorList>
    </citation>
    <scope>NUCLEOTIDE SEQUENCE [LARGE SCALE GENOMIC DNA]</scope>
    <source>
        <strain evidence="2">CBS 339.88</strain>
    </source>
</reference>
<organism evidence="1 2">
    <name type="scientific">Galerina marginata (strain CBS 339.88)</name>
    <dbReference type="NCBI Taxonomy" id="685588"/>
    <lineage>
        <taxon>Eukaryota</taxon>
        <taxon>Fungi</taxon>
        <taxon>Dikarya</taxon>
        <taxon>Basidiomycota</taxon>
        <taxon>Agaricomycotina</taxon>
        <taxon>Agaricomycetes</taxon>
        <taxon>Agaricomycetidae</taxon>
        <taxon>Agaricales</taxon>
        <taxon>Agaricineae</taxon>
        <taxon>Strophariaceae</taxon>
        <taxon>Galerina</taxon>
    </lineage>
</organism>
<sequence>MTTENHGVGSKDYIRPPRPCPSKLPKFGLKSSSAWLSTPQIRTKSFHKRFFFLGLRRLTFRAPGRSYYSTNNVPSANVWPTSDHTEKKFGRTGWPPKVSTPPTRTSFWILGSLPRRKWTRKMPFLRPKTPKIWTGSWWSFPGPHSPVIFLRRTEVPHGTHYLLKSSCPAFPLN</sequence>
<evidence type="ECO:0000313" key="2">
    <source>
        <dbReference type="Proteomes" id="UP000027222"/>
    </source>
</evidence>
<dbReference type="AlphaFoldDB" id="A0A067TS31"/>
<accession>A0A067TS31</accession>
<proteinExistence type="predicted"/>
<dbReference type="EMBL" id="KL142367">
    <property type="protein sequence ID" value="KDR85132.1"/>
    <property type="molecule type" value="Genomic_DNA"/>
</dbReference>
<protein>
    <submittedName>
        <fullName evidence="1">Uncharacterized protein</fullName>
    </submittedName>
</protein>
<evidence type="ECO:0000313" key="1">
    <source>
        <dbReference type="EMBL" id="KDR85132.1"/>
    </source>
</evidence>
<gene>
    <name evidence="1" type="ORF">GALMADRAFT_324339</name>
</gene>
<dbReference type="HOGENOM" id="CLU_1547680_0_0_1"/>
<keyword evidence="2" id="KW-1185">Reference proteome</keyword>
<dbReference type="Proteomes" id="UP000027222">
    <property type="component" value="Unassembled WGS sequence"/>
</dbReference>
<name>A0A067TS31_GALM3</name>